<dbReference type="NCBIfam" id="NF038353">
    <property type="entry name" value="FxLYD_dom"/>
    <property type="match status" value="1"/>
</dbReference>
<proteinExistence type="predicted"/>
<dbReference type="Proteomes" id="UP000178869">
    <property type="component" value="Unassembled WGS sequence"/>
</dbReference>
<evidence type="ECO:0000313" key="2">
    <source>
        <dbReference type="Proteomes" id="UP000178869"/>
    </source>
</evidence>
<organism evidence="1 2">
    <name type="scientific">Candidatus Terrybacteria bacterium RIFCSPHIGHO2_01_FULL_43_35</name>
    <dbReference type="NCBI Taxonomy" id="1802361"/>
    <lineage>
        <taxon>Bacteria</taxon>
        <taxon>Candidatus Terryibacteriota</taxon>
    </lineage>
</organism>
<dbReference type="EMBL" id="MHSR01000004">
    <property type="protein sequence ID" value="OHA47291.1"/>
    <property type="molecule type" value="Genomic_DNA"/>
</dbReference>
<sequence>MKNRAFKRITVLAIIFGALILGVFIYAQIQTKPTPSCFDKIKNQGEYDVDCGGPCLACKGHPEPLSIGGSVLIPAENRKYDLVFMIINPNLNYGASSVDYNIEIDDAQGKKIYSRNGSTFVLPKEANSSAVDNLSNSSTSSVPKGRWIIEHGLNGVPDATAKISFSDISWEGIKDNFAEPRLLILNKIYNILLNSAEFSEATGILKNDSPFGFDLVEIQVLLFDENDQLIGARRTEARTVTAGERREFRVSWRNSIPNVSRLEMIAYTNVFLNDNFIDAFGTRERFQQLNPVVE</sequence>
<reference evidence="1 2" key="1">
    <citation type="journal article" date="2016" name="Nat. Commun.">
        <title>Thousands of microbial genomes shed light on interconnected biogeochemical processes in an aquifer system.</title>
        <authorList>
            <person name="Anantharaman K."/>
            <person name="Brown C.T."/>
            <person name="Hug L.A."/>
            <person name="Sharon I."/>
            <person name="Castelle C.J."/>
            <person name="Probst A.J."/>
            <person name="Thomas B.C."/>
            <person name="Singh A."/>
            <person name="Wilkins M.J."/>
            <person name="Karaoz U."/>
            <person name="Brodie E.L."/>
            <person name="Williams K.H."/>
            <person name="Hubbard S.S."/>
            <person name="Banfield J.F."/>
        </authorList>
    </citation>
    <scope>NUCLEOTIDE SEQUENCE [LARGE SCALE GENOMIC DNA]</scope>
</reference>
<comment type="caution">
    <text evidence="1">The sequence shown here is derived from an EMBL/GenBank/DDBJ whole genome shotgun (WGS) entry which is preliminary data.</text>
</comment>
<accession>A0A1G2PI41</accession>
<dbReference type="AlphaFoldDB" id="A0A1G2PI41"/>
<dbReference type="InterPro" id="IPR047676">
    <property type="entry name" value="FxLYD_dom"/>
</dbReference>
<name>A0A1G2PI41_9BACT</name>
<evidence type="ECO:0000313" key="1">
    <source>
        <dbReference type="EMBL" id="OHA47291.1"/>
    </source>
</evidence>
<protein>
    <submittedName>
        <fullName evidence="1">Uncharacterized protein</fullName>
    </submittedName>
</protein>
<gene>
    <name evidence="1" type="ORF">A2828_03435</name>
</gene>